<protein>
    <submittedName>
        <fullName evidence="2">Uncharacterized protein</fullName>
    </submittedName>
</protein>
<sequence length="297" mass="33468">MAQQGSKRKRSDDDMYFGLSPFQLQQLRYHVHGLGVKATEPFKKMNEAIAALYGVRYNQITVLIKRIAKESYSNNDYTDPTQFLLAPPVIEPLQSLATNYTPTSAPTSTPMSTPIAQQQQSPKQQTVAHSSDTDRAAKEIVVIPKLRTVRQVETPRVYDQYLKYAGKLVADLNAEGLRRINDGAPSYEPVDFTKWTAAYKQQHGSTLFQIIKGQKTAEHKALMEKWKRQVEELKQHGPKTKEVSEKTFVRERNKLVTATKENIKKLAGDVLVGSSLSSNLSSQPITKLKLRDICTMS</sequence>
<name>A0A1Y2CG85_9FUNG</name>
<keyword evidence="3" id="KW-1185">Reference proteome</keyword>
<proteinExistence type="predicted"/>
<feature type="compositionally biased region" description="Low complexity" evidence="1">
    <location>
        <begin position="101"/>
        <end position="125"/>
    </location>
</feature>
<organism evidence="2 3">
    <name type="scientific">Rhizoclosmatium globosum</name>
    <dbReference type="NCBI Taxonomy" id="329046"/>
    <lineage>
        <taxon>Eukaryota</taxon>
        <taxon>Fungi</taxon>
        <taxon>Fungi incertae sedis</taxon>
        <taxon>Chytridiomycota</taxon>
        <taxon>Chytridiomycota incertae sedis</taxon>
        <taxon>Chytridiomycetes</taxon>
        <taxon>Chytridiales</taxon>
        <taxon>Chytriomycetaceae</taxon>
        <taxon>Rhizoclosmatium</taxon>
    </lineage>
</organism>
<evidence type="ECO:0000313" key="2">
    <source>
        <dbReference type="EMBL" id="ORY45335.1"/>
    </source>
</evidence>
<dbReference type="Proteomes" id="UP000193642">
    <property type="component" value="Unassembled WGS sequence"/>
</dbReference>
<gene>
    <name evidence="2" type="ORF">BCR33DRAFT_716616</name>
</gene>
<comment type="caution">
    <text evidence="2">The sequence shown here is derived from an EMBL/GenBank/DDBJ whole genome shotgun (WGS) entry which is preliminary data.</text>
</comment>
<evidence type="ECO:0000256" key="1">
    <source>
        <dbReference type="SAM" id="MobiDB-lite"/>
    </source>
</evidence>
<feature type="region of interest" description="Disordered" evidence="1">
    <location>
        <begin position="99"/>
        <end position="134"/>
    </location>
</feature>
<accession>A0A1Y2CG85</accession>
<reference evidence="2 3" key="1">
    <citation type="submission" date="2016-07" db="EMBL/GenBank/DDBJ databases">
        <title>Pervasive Adenine N6-methylation of Active Genes in Fungi.</title>
        <authorList>
            <consortium name="DOE Joint Genome Institute"/>
            <person name="Mondo S.J."/>
            <person name="Dannebaum R.O."/>
            <person name="Kuo R.C."/>
            <person name="Labutti K."/>
            <person name="Haridas S."/>
            <person name="Kuo A."/>
            <person name="Salamov A."/>
            <person name="Ahrendt S.R."/>
            <person name="Lipzen A."/>
            <person name="Sullivan W."/>
            <person name="Andreopoulos W.B."/>
            <person name="Clum A."/>
            <person name="Lindquist E."/>
            <person name="Daum C."/>
            <person name="Ramamoorthy G.K."/>
            <person name="Gryganskyi A."/>
            <person name="Culley D."/>
            <person name="Magnuson J.K."/>
            <person name="James T.Y."/>
            <person name="O'Malley M.A."/>
            <person name="Stajich J.E."/>
            <person name="Spatafora J.W."/>
            <person name="Visel A."/>
            <person name="Grigoriev I.V."/>
        </authorList>
    </citation>
    <scope>NUCLEOTIDE SEQUENCE [LARGE SCALE GENOMIC DNA]</scope>
    <source>
        <strain evidence="2 3">JEL800</strain>
    </source>
</reference>
<dbReference type="AlphaFoldDB" id="A0A1Y2CG85"/>
<dbReference type="EMBL" id="MCGO01000020">
    <property type="protein sequence ID" value="ORY45335.1"/>
    <property type="molecule type" value="Genomic_DNA"/>
</dbReference>
<evidence type="ECO:0000313" key="3">
    <source>
        <dbReference type="Proteomes" id="UP000193642"/>
    </source>
</evidence>